<dbReference type="InterPro" id="IPR013783">
    <property type="entry name" value="Ig-like_fold"/>
</dbReference>
<dbReference type="InterPro" id="IPR036465">
    <property type="entry name" value="vWFA_dom_sf"/>
</dbReference>
<dbReference type="SUPFAM" id="SSF53300">
    <property type="entry name" value="vWA-like"/>
    <property type="match status" value="1"/>
</dbReference>
<dbReference type="SMART" id="SM00327">
    <property type="entry name" value="VWA"/>
    <property type="match status" value="1"/>
</dbReference>
<accession>A0A8J3VPH8</accession>
<dbReference type="Gene3D" id="2.60.40.10">
    <property type="entry name" value="Immunoglobulins"/>
    <property type="match status" value="1"/>
</dbReference>
<comment type="caution">
    <text evidence="2">The sequence shown here is derived from an EMBL/GenBank/DDBJ whole genome shotgun (WGS) entry which is preliminary data.</text>
</comment>
<reference evidence="2" key="1">
    <citation type="submission" date="2021-01" db="EMBL/GenBank/DDBJ databases">
        <title>Whole genome shotgun sequence of Rugosimonospora africana NBRC 104875.</title>
        <authorList>
            <person name="Komaki H."/>
            <person name="Tamura T."/>
        </authorList>
    </citation>
    <scope>NUCLEOTIDE SEQUENCE</scope>
    <source>
        <strain evidence="2">NBRC 104875</strain>
    </source>
</reference>
<organism evidence="2 3">
    <name type="scientific">Rugosimonospora africana</name>
    <dbReference type="NCBI Taxonomy" id="556532"/>
    <lineage>
        <taxon>Bacteria</taxon>
        <taxon>Bacillati</taxon>
        <taxon>Actinomycetota</taxon>
        <taxon>Actinomycetes</taxon>
        <taxon>Micromonosporales</taxon>
        <taxon>Micromonosporaceae</taxon>
        <taxon>Rugosimonospora</taxon>
    </lineage>
</organism>
<dbReference type="InterPro" id="IPR002035">
    <property type="entry name" value="VWF_A"/>
</dbReference>
<dbReference type="Gene3D" id="3.40.50.410">
    <property type="entry name" value="von Willebrand factor, type A domain"/>
    <property type="match status" value="1"/>
</dbReference>
<evidence type="ECO:0000313" key="2">
    <source>
        <dbReference type="EMBL" id="GIH14139.1"/>
    </source>
</evidence>
<dbReference type="RefSeq" id="WP_203917800.1">
    <property type="nucleotide sequence ID" value="NZ_BONZ01000021.1"/>
</dbReference>
<keyword evidence="3" id="KW-1185">Reference proteome</keyword>
<dbReference type="PROSITE" id="PS50234">
    <property type="entry name" value="VWFA"/>
    <property type="match status" value="1"/>
</dbReference>
<dbReference type="GO" id="GO:0005975">
    <property type="term" value="P:carbohydrate metabolic process"/>
    <property type="evidence" value="ECO:0007669"/>
    <property type="project" value="UniProtKB-ARBA"/>
</dbReference>
<gene>
    <name evidence="2" type="ORF">Raf01_23110</name>
</gene>
<dbReference type="Proteomes" id="UP000642748">
    <property type="component" value="Unassembled WGS sequence"/>
</dbReference>
<dbReference type="Pfam" id="PF00092">
    <property type="entry name" value="VWA"/>
    <property type="match status" value="1"/>
</dbReference>
<dbReference type="EMBL" id="BONZ01000021">
    <property type="protein sequence ID" value="GIH14139.1"/>
    <property type="molecule type" value="Genomic_DNA"/>
</dbReference>
<proteinExistence type="predicted"/>
<evidence type="ECO:0000313" key="3">
    <source>
        <dbReference type="Proteomes" id="UP000642748"/>
    </source>
</evidence>
<evidence type="ECO:0000259" key="1">
    <source>
        <dbReference type="PROSITE" id="PS50234"/>
    </source>
</evidence>
<feature type="domain" description="VWFA" evidence="1">
    <location>
        <begin position="260"/>
        <end position="480"/>
    </location>
</feature>
<protein>
    <recommendedName>
        <fullName evidence="1">VWFA domain-containing protein</fullName>
    </recommendedName>
</protein>
<dbReference type="CDD" id="cd00198">
    <property type="entry name" value="vWFA"/>
    <property type="match status" value="1"/>
</dbReference>
<dbReference type="AlphaFoldDB" id="A0A8J3VPH8"/>
<name>A0A8J3VPH8_9ACTN</name>
<sequence>MSFHVYPDPQTDPLSVAAGATAFTPIAQLTGPPVVADSYNKMMFIRVAMFAGASPPTLLVKAGTGDPVAATTFTTAVYRQPGTNGADYVGDVQLLNDANNVYRIRMGFDRDTAETWQLGITNTDGASREFTWVVAQSESETAQPWIVVTPAALPYHSLVNQSIDQSVQVSNKGTGSLSVTGVSPALPSGFAVSTALPVAVDPSGTQSIAVTFTAPAAPPAPNGATLGTANLTTSPADSTAGTSAGHNQQLSLTATTQRLEVVLLLDDSGSMSWDALGTILPPNSPSSRWSELASATNQFLDLLAHFGQNRGRFGIARFPAGDPLNPATYDIVPMTDIPDVAGMATAQAAVAAIQPLGGTPMGDGLDRVLAPATSYFGTDALSVNADRRWLILMSDGAYNSGTHNPLEFIAPPTGTAPAGTSLAEKNVDLFAVAYGVDGHTDVNHVLMKQLADGSDNGQVSNVDDAGTTASQLALALRDTIKSGLTPASSPLDPSAVFVFVEGAENRHEVTLTQYDSRAAFVISWNRPDASRLRLELLTPGCECITPENAGQGRFAGVTFRSTDRSQMYLIDPEFLDPGPIEVDVKTDTAEDTTAVARAVTPRGTSGGGTSPDARFGTWTFVITSPPPIILLAEGGQGSDGVPSGGVVDTEHYVYDVIVDSTLRLEASQDESTYFAGDQIGLSARLTAGGRPVTGASVSLSTTTPAQSFANWLAALTVPADALKRAQEILAGQDATPILIKQLGAQLAGLTFDGGQHRVTLPMTDPDGDGTYRATFTDTSVPEHYTFYVTATGVTEDGVAFRREARQETFVQVRPVAAATLLDVHQTVAGEAQVTVVPRDQFGNVLLIDPATAGGFGVLAPGGKLGGLVSNLDGSYTTTVTFDPKHQPDIGLQFGGVEVIKPKPVPPVGKLHYPDRVDSFQAGQIKAANQHDEPKDVLGTVVDKPDGVFLALGAGGNVVVSFTRQVILASGDDDITVFVHPDTDLRSYRVEAYSLERRKWVPLGESVGVTESFSLRDAKLKLTLAVKVTDTSRRTRDANAVPLSAPGVSVRGIGVTKTSKDLPCDRRDLPDWFPW</sequence>